<gene>
    <name evidence="1" type="ORF">EDD18DRAFT_1119670</name>
</gene>
<evidence type="ECO:0000313" key="2">
    <source>
        <dbReference type="Proteomes" id="UP001175228"/>
    </source>
</evidence>
<accession>A0AA39U5R9</accession>
<protein>
    <submittedName>
        <fullName evidence="1">Uncharacterized protein</fullName>
    </submittedName>
</protein>
<evidence type="ECO:0000313" key="1">
    <source>
        <dbReference type="EMBL" id="KAK0471254.1"/>
    </source>
</evidence>
<comment type="caution">
    <text evidence="1">The sequence shown here is derived from an EMBL/GenBank/DDBJ whole genome shotgun (WGS) entry which is preliminary data.</text>
</comment>
<keyword evidence="2" id="KW-1185">Reference proteome</keyword>
<dbReference type="AlphaFoldDB" id="A0AA39U5R9"/>
<proteinExistence type="predicted"/>
<dbReference type="Proteomes" id="UP001175228">
    <property type="component" value="Unassembled WGS sequence"/>
</dbReference>
<reference evidence="1" key="1">
    <citation type="submission" date="2023-06" db="EMBL/GenBank/DDBJ databases">
        <authorList>
            <consortium name="Lawrence Berkeley National Laboratory"/>
            <person name="Ahrendt S."/>
            <person name="Sahu N."/>
            <person name="Indic B."/>
            <person name="Wong-Bajracharya J."/>
            <person name="Merenyi Z."/>
            <person name="Ke H.-M."/>
            <person name="Monk M."/>
            <person name="Kocsube S."/>
            <person name="Drula E."/>
            <person name="Lipzen A."/>
            <person name="Balint B."/>
            <person name="Henrissat B."/>
            <person name="Andreopoulos B."/>
            <person name="Martin F.M."/>
            <person name="Harder C.B."/>
            <person name="Rigling D."/>
            <person name="Ford K.L."/>
            <person name="Foster G.D."/>
            <person name="Pangilinan J."/>
            <person name="Papanicolaou A."/>
            <person name="Barry K."/>
            <person name="LaButti K."/>
            <person name="Viragh M."/>
            <person name="Koriabine M."/>
            <person name="Yan M."/>
            <person name="Riley R."/>
            <person name="Champramary S."/>
            <person name="Plett K.L."/>
            <person name="Tsai I.J."/>
            <person name="Slot J."/>
            <person name="Sipos G."/>
            <person name="Plett J."/>
            <person name="Nagy L.G."/>
            <person name="Grigoriev I.V."/>
        </authorList>
    </citation>
    <scope>NUCLEOTIDE SEQUENCE</scope>
    <source>
        <strain evidence="1">HWK02</strain>
    </source>
</reference>
<sequence>MLTESCPVPLRRLLGHSQTAQCQKEVHPLPVAENADHPTAPEQHPSPTTNTELCIHSANPVPSLPTTSPLYRLTAAGVYPLPSHMTATSSSTLPQLYMQPAPAVARLLSHGFNPNVPWRASTVQHDGFRWIQHYGCKKASILRMTLGDRQAPVCHILIYPFVSPHHYYRRKTQLPPHTERIHAAPVDTYNLEQMDIEPLGTHAKTWFMYHVCPTSNDTYKDIHAQLLAHNVDGTNPQIPGLKTDNLDHLTFDNMGWCFLQLLTHKPDNALLTFNKNVKQTQFNLSYMIQRKYLATPGQFTIVIEHALNHHSKKHLALSRSPSPHALLYRPIAYNASGTAALPSSCPYYMGLVWPAPDRAELLLQALSLILCPNGRSYGHNGGQHNDS</sequence>
<organism evidence="1 2">
    <name type="scientific">Armillaria luteobubalina</name>
    <dbReference type="NCBI Taxonomy" id="153913"/>
    <lineage>
        <taxon>Eukaryota</taxon>
        <taxon>Fungi</taxon>
        <taxon>Dikarya</taxon>
        <taxon>Basidiomycota</taxon>
        <taxon>Agaricomycotina</taxon>
        <taxon>Agaricomycetes</taxon>
        <taxon>Agaricomycetidae</taxon>
        <taxon>Agaricales</taxon>
        <taxon>Marasmiineae</taxon>
        <taxon>Physalacriaceae</taxon>
        <taxon>Armillaria</taxon>
    </lineage>
</organism>
<dbReference type="EMBL" id="JAUEPU010000373">
    <property type="protein sequence ID" value="KAK0471254.1"/>
    <property type="molecule type" value="Genomic_DNA"/>
</dbReference>
<name>A0AA39U5R9_9AGAR</name>